<comment type="caution">
    <text evidence="1">The sequence shown here is derived from an EMBL/GenBank/DDBJ whole genome shotgun (WGS) entry which is preliminary data.</text>
</comment>
<evidence type="ECO:0000313" key="2">
    <source>
        <dbReference type="Proteomes" id="UP001159363"/>
    </source>
</evidence>
<proteinExistence type="predicted"/>
<name>A0ABQ9I2X5_9NEOP</name>
<organism evidence="1 2">
    <name type="scientific">Dryococelus australis</name>
    <dbReference type="NCBI Taxonomy" id="614101"/>
    <lineage>
        <taxon>Eukaryota</taxon>
        <taxon>Metazoa</taxon>
        <taxon>Ecdysozoa</taxon>
        <taxon>Arthropoda</taxon>
        <taxon>Hexapoda</taxon>
        <taxon>Insecta</taxon>
        <taxon>Pterygota</taxon>
        <taxon>Neoptera</taxon>
        <taxon>Polyneoptera</taxon>
        <taxon>Phasmatodea</taxon>
        <taxon>Verophasmatodea</taxon>
        <taxon>Anareolatae</taxon>
        <taxon>Phasmatidae</taxon>
        <taxon>Eurycanthinae</taxon>
        <taxon>Dryococelus</taxon>
    </lineage>
</organism>
<dbReference type="EMBL" id="JARBHB010000003">
    <property type="protein sequence ID" value="KAJ8890986.1"/>
    <property type="molecule type" value="Genomic_DNA"/>
</dbReference>
<keyword evidence="2" id="KW-1185">Reference proteome</keyword>
<dbReference type="Proteomes" id="UP001159363">
    <property type="component" value="Chromosome 3"/>
</dbReference>
<reference evidence="1 2" key="1">
    <citation type="submission" date="2023-02" db="EMBL/GenBank/DDBJ databases">
        <title>LHISI_Scaffold_Assembly.</title>
        <authorList>
            <person name="Stuart O.P."/>
            <person name="Cleave R."/>
            <person name="Magrath M.J.L."/>
            <person name="Mikheyev A.S."/>
        </authorList>
    </citation>
    <scope>NUCLEOTIDE SEQUENCE [LARGE SCALE GENOMIC DNA]</scope>
    <source>
        <strain evidence="1">Daus_M_001</strain>
        <tissue evidence="1">Leg muscle</tissue>
    </source>
</reference>
<sequence length="175" mass="20073">MLSSLTSLEQFRRIGHYFPIIGHSFLSCDRDFALHRARDRLLSSYQIPSAFLTSNNGGLSILRGLSISRVLWQNRFLKTTKQALNQTISYTVVKQVTIVTKPIIYSLVKHQFRLLNCTLPDLVLSENTAYLAGCIPINQTKMNYLRKLQNYVLHTEDCQSFSDESFLCTTFANEE</sequence>
<evidence type="ECO:0000313" key="1">
    <source>
        <dbReference type="EMBL" id="KAJ8890986.1"/>
    </source>
</evidence>
<protein>
    <submittedName>
        <fullName evidence="1">Uncharacterized protein</fullName>
    </submittedName>
</protein>
<accession>A0ABQ9I2X5</accession>
<gene>
    <name evidence="1" type="ORF">PR048_010495</name>
</gene>